<sequence>RFTPSLNLKPLLFEVPSLSSDWLFSGREWLFQEVDACLRGSDSSSSRGVIIMGNMGFGKTAIIARLVALSCHGNRISPTGNQTLPKHMEAMSLSQDSLGGGGGGGDEGAGGSCPGTPEMRRRQEEALRRLAGQVVSYHFCQADNCHTCLVPEFVHNLAAMLSSAPQLSAYQELLQQSPPLQSALSLRCCIQDPGGALQRGIIQPLDTLYR</sequence>
<feature type="non-terminal residue" evidence="3">
    <location>
        <position position="210"/>
    </location>
</feature>
<dbReference type="RefSeq" id="XP_010778142.1">
    <property type="nucleotide sequence ID" value="XM_010779840.1"/>
</dbReference>
<organism evidence="2 3">
    <name type="scientific">Notothenia coriiceps</name>
    <name type="common">black rockcod</name>
    <dbReference type="NCBI Taxonomy" id="8208"/>
    <lineage>
        <taxon>Eukaryota</taxon>
        <taxon>Metazoa</taxon>
        <taxon>Chordata</taxon>
        <taxon>Craniata</taxon>
        <taxon>Vertebrata</taxon>
        <taxon>Euteleostomi</taxon>
        <taxon>Actinopterygii</taxon>
        <taxon>Neopterygii</taxon>
        <taxon>Teleostei</taxon>
        <taxon>Neoteleostei</taxon>
        <taxon>Acanthomorphata</taxon>
        <taxon>Eupercaria</taxon>
        <taxon>Perciformes</taxon>
        <taxon>Notothenioidei</taxon>
        <taxon>Nototheniidae</taxon>
        <taxon>Notothenia</taxon>
    </lineage>
</organism>
<dbReference type="Proteomes" id="UP000504611">
    <property type="component" value="Unplaced"/>
</dbReference>
<proteinExistence type="predicted"/>
<dbReference type="OrthoDB" id="8946204at2759"/>
<feature type="region of interest" description="Disordered" evidence="1">
    <location>
        <begin position="93"/>
        <end position="122"/>
    </location>
</feature>
<evidence type="ECO:0000256" key="1">
    <source>
        <dbReference type="SAM" id="MobiDB-lite"/>
    </source>
</evidence>
<dbReference type="KEGG" id="ncc:104952936"/>
<protein>
    <submittedName>
        <fullName evidence="3">Protein TANC2-like</fullName>
    </submittedName>
</protein>
<feature type="non-terminal residue" evidence="3">
    <location>
        <position position="1"/>
    </location>
</feature>
<evidence type="ECO:0000313" key="2">
    <source>
        <dbReference type="Proteomes" id="UP000504611"/>
    </source>
</evidence>
<gene>
    <name evidence="3" type="primary">LOC104952936</name>
</gene>
<feature type="compositionally biased region" description="Gly residues" evidence="1">
    <location>
        <begin position="98"/>
        <end position="113"/>
    </location>
</feature>
<evidence type="ECO:0000313" key="3">
    <source>
        <dbReference type="RefSeq" id="XP_010778142.1"/>
    </source>
</evidence>
<keyword evidence="2" id="KW-1185">Reference proteome</keyword>
<reference evidence="3" key="1">
    <citation type="submission" date="2025-08" db="UniProtKB">
        <authorList>
            <consortium name="RefSeq"/>
        </authorList>
    </citation>
    <scope>IDENTIFICATION</scope>
    <source>
        <tissue evidence="3">Muscle</tissue>
    </source>
</reference>
<accession>A0A6I9NNQ4</accession>
<name>A0A6I9NNQ4_9TELE</name>
<dbReference type="GeneID" id="104952936"/>
<dbReference type="AlphaFoldDB" id="A0A6I9NNQ4"/>